<dbReference type="SUPFAM" id="SSF51219">
    <property type="entry name" value="TRAP-like"/>
    <property type="match status" value="1"/>
</dbReference>
<evidence type="ECO:0000313" key="1">
    <source>
        <dbReference type="EMBL" id="QIN83948.1"/>
    </source>
</evidence>
<protein>
    <submittedName>
        <fullName evidence="1">AIM24 family protein</fullName>
    </submittedName>
</protein>
<accession>A0A6G8QBY0</accession>
<dbReference type="InterPro" id="IPR016031">
    <property type="entry name" value="Trp_RNA-bd_attenuator-like_dom"/>
</dbReference>
<dbReference type="InterPro" id="IPR002838">
    <property type="entry name" value="AIM24"/>
</dbReference>
<dbReference type="RefSeq" id="WP_166177664.1">
    <property type="nucleotide sequence ID" value="NZ_CP045119.1"/>
</dbReference>
<dbReference type="Gene3D" id="3.60.160.10">
    <property type="entry name" value="Mitochondrial biogenesis AIM24"/>
    <property type="match status" value="1"/>
</dbReference>
<dbReference type="InterPro" id="IPR036983">
    <property type="entry name" value="AIM24_sf"/>
</dbReference>
<dbReference type="Proteomes" id="UP000501452">
    <property type="component" value="Chromosome"/>
</dbReference>
<proteinExistence type="predicted"/>
<sequence>MDETNLNQFKEVTPSGTFTLQNSSLLKVRLDGNSVQAKLGSMVAYQGGVRFDHKGGGLGRFFKKALTGEGVDLMVAGGTGDLFLAHNARKIMILELEGETMTVNGDNILAFEEGVDWDTVPLAGAGRLAGGAFNVVLQGTGKVAVTAQGDPVLLDTSTPTSADPDSAIAWSGGVHTRVKSDVSFNTFLGRDSGETFQIAFEGPGWVLIQPSEGPTVPPHTHARQG</sequence>
<organism evidence="1 2">
    <name type="scientific">Rubrobacter tropicus</name>
    <dbReference type="NCBI Taxonomy" id="2653851"/>
    <lineage>
        <taxon>Bacteria</taxon>
        <taxon>Bacillati</taxon>
        <taxon>Actinomycetota</taxon>
        <taxon>Rubrobacteria</taxon>
        <taxon>Rubrobacterales</taxon>
        <taxon>Rubrobacteraceae</taxon>
        <taxon>Rubrobacter</taxon>
    </lineage>
</organism>
<keyword evidence="2" id="KW-1185">Reference proteome</keyword>
<dbReference type="EMBL" id="CP045119">
    <property type="protein sequence ID" value="QIN83948.1"/>
    <property type="molecule type" value="Genomic_DNA"/>
</dbReference>
<dbReference type="AlphaFoldDB" id="A0A6G8QBY0"/>
<gene>
    <name evidence="1" type="ORF">GBA63_15810</name>
</gene>
<dbReference type="Pfam" id="PF01987">
    <property type="entry name" value="AIM24"/>
    <property type="match status" value="1"/>
</dbReference>
<evidence type="ECO:0000313" key="2">
    <source>
        <dbReference type="Proteomes" id="UP000501452"/>
    </source>
</evidence>
<name>A0A6G8QBY0_9ACTN</name>
<dbReference type="PANTHER" id="PTHR38074">
    <property type="entry name" value="ALTERED INHERITANCE OF MITOCHONDRIA PROTEIN 24, MITOCHONDRIAL"/>
    <property type="match status" value="1"/>
</dbReference>
<reference evidence="1 2" key="1">
    <citation type="submission" date="2019-10" db="EMBL/GenBank/DDBJ databases">
        <title>Rubrobacter sp nov SCSIO 52090 isolated from a deep-sea sediment in the South China Sea.</title>
        <authorList>
            <person name="Chen R.W."/>
        </authorList>
    </citation>
    <scope>NUCLEOTIDE SEQUENCE [LARGE SCALE GENOMIC DNA]</scope>
    <source>
        <strain evidence="1 2">SCSIO 52909</strain>
    </source>
</reference>
<dbReference type="PANTHER" id="PTHR38074:SF1">
    <property type="entry name" value="ALTERED INHERITANCE OF MITOCHONDRIA PROTEIN 24, MITOCHONDRIAL"/>
    <property type="match status" value="1"/>
</dbReference>
<dbReference type="KEGG" id="rub:GBA63_15810"/>